<sequence>GKGGGFSGVILLVWADFCLFRVEISCLRNIKARGGCCLSYSKGKIPFSAIKGYSVQTVTGICPISAIIFHTRRGPACTNPGLDWVMTYVNRLRNKAQKVHRETSQAHK</sequence>
<protein>
    <recommendedName>
        <fullName evidence="4">C-C motif chemokine</fullName>
    </recommendedName>
</protein>
<gene>
    <name evidence="6" type="primary">ccl20a.3</name>
</gene>
<dbReference type="SMART" id="SM00199">
    <property type="entry name" value="SCY"/>
    <property type="match status" value="1"/>
</dbReference>
<dbReference type="InterPro" id="IPR000827">
    <property type="entry name" value="Chemokine_CC_CS"/>
</dbReference>
<dbReference type="SUPFAM" id="SSF54117">
    <property type="entry name" value="Interleukin 8-like chemokines"/>
    <property type="match status" value="1"/>
</dbReference>
<feature type="signal peptide" evidence="4">
    <location>
        <begin position="1"/>
        <end position="20"/>
    </location>
</feature>
<dbReference type="Pfam" id="PF00048">
    <property type="entry name" value="IL8"/>
    <property type="match status" value="1"/>
</dbReference>
<dbReference type="Proteomes" id="UP000694389">
    <property type="component" value="Unassembled WGS sequence"/>
</dbReference>
<keyword evidence="4" id="KW-0732">Signal</keyword>
<dbReference type="InterPro" id="IPR039809">
    <property type="entry name" value="Chemokine_b/g/d"/>
</dbReference>
<dbReference type="GeneTree" id="ENSGT00940000172979"/>
<evidence type="ECO:0000259" key="5">
    <source>
        <dbReference type="SMART" id="SM00199"/>
    </source>
</evidence>
<dbReference type="PANTHER" id="PTHR12015">
    <property type="entry name" value="SMALL INDUCIBLE CYTOKINE A"/>
    <property type="match status" value="1"/>
</dbReference>
<dbReference type="GO" id="GO:0008009">
    <property type="term" value="F:chemokine activity"/>
    <property type="evidence" value="ECO:0007669"/>
    <property type="project" value="InterPro"/>
</dbReference>
<comment type="subcellular location">
    <subcellularLocation>
        <location evidence="4">Secreted</location>
    </subcellularLocation>
</comment>
<name>A0A8C4D8R3_DICLA</name>
<reference evidence="6" key="1">
    <citation type="submission" date="2025-08" db="UniProtKB">
        <authorList>
            <consortium name="Ensembl"/>
        </authorList>
    </citation>
    <scope>IDENTIFICATION</scope>
</reference>
<dbReference type="Ensembl" id="ENSDLAT00005000427.2">
    <property type="protein sequence ID" value="ENSDLAP00005000394.1"/>
    <property type="gene ID" value="ENSDLAG00005000222.2"/>
</dbReference>
<dbReference type="Gene3D" id="2.40.50.40">
    <property type="match status" value="1"/>
</dbReference>
<feature type="chain" id="PRO_5034350261" description="C-C motif chemokine" evidence="4">
    <location>
        <begin position="21"/>
        <end position="108"/>
    </location>
</feature>
<comment type="similarity">
    <text evidence="1 4">Belongs to the intercrine beta (chemokine CC) family.</text>
</comment>
<keyword evidence="7" id="KW-1185">Reference proteome</keyword>
<dbReference type="AlphaFoldDB" id="A0A8C4D8R3"/>
<keyword evidence="3" id="KW-1015">Disulfide bond</keyword>
<proteinExistence type="inferred from homology"/>
<keyword evidence="2 4" id="KW-0202">Cytokine</keyword>
<evidence type="ECO:0000256" key="4">
    <source>
        <dbReference type="RuleBase" id="RU361150"/>
    </source>
</evidence>
<evidence type="ECO:0000256" key="3">
    <source>
        <dbReference type="ARBA" id="ARBA00023157"/>
    </source>
</evidence>
<dbReference type="PROSITE" id="PS00472">
    <property type="entry name" value="SMALL_CYTOKINES_CC"/>
    <property type="match status" value="1"/>
</dbReference>
<dbReference type="InterPro" id="IPR036048">
    <property type="entry name" value="Interleukin_8-like_sf"/>
</dbReference>
<keyword evidence="4" id="KW-0964">Secreted</keyword>
<feature type="domain" description="Chemokine interleukin-8-like" evidence="5">
    <location>
        <begin position="33"/>
        <end position="92"/>
    </location>
</feature>
<accession>A0A8C4D8R3</accession>
<evidence type="ECO:0000313" key="7">
    <source>
        <dbReference type="Proteomes" id="UP000694389"/>
    </source>
</evidence>
<evidence type="ECO:0000256" key="2">
    <source>
        <dbReference type="ARBA" id="ARBA00022514"/>
    </source>
</evidence>
<evidence type="ECO:0000313" key="6">
    <source>
        <dbReference type="Ensembl" id="ENSDLAP00005000394.1"/>
    </source>
</evidence>
<keyword evidence="4" id="KW-0145">Chemotaxis</keyword>
<dbReference type="GO" id="GO:0006955">
    <property type="term" value="P:immune response"/>
    <property type="evidence" value="ECO:0007669"/>
    <property type="project" value="InterPro"/>
</dbReference>
<reference evidence="6" key="2">
    <citation type="submission" date="2025-09" db="UniProtKB">
        <authorList>
            <consortium name="Ensembl"/>
        </authorList>
    </citation>
    <scope>IDENTIFICATION</scope>
</reference>
<organism evidence="6 7">
    <name type="scientific">Dicentrarchus labrax</name>
    <name type="common">European seabass</name>
    <name type="synonym">Morone labrax</name>
    <dbReference type="NCBI Taxonomy" id="13489"/>
    <lineage>
        <taxon>Eukaryota</taxon>
        <taxon>Metazoa</taxon>
        <taxon>Chordata</taxon>
        <taxon>Craniata</taxon>
        <taxon>Vertebrata</taxon>
        <taxon>Euteleostomi</taxon>
        <taxon>Actinopterygii</taxon>
        <taxon>Neopterygii</taxon>
        <taxon>Teleostei</taxon>
        <taxon>Neoteleostei</taxon>
        <taxon>Acanthomorphata</taxon>
        <taxon>Eupercaria</taxon>
        <taxon>Moronidae</taxon>
        <taxon>Dicentrarchus</taxon>
    </lineage>
</organism>
<evidence type="ECO:0000256" key="1">
    <source>
        <dbReference type="ARBA" id="ARBA00010868"/>
    </source>
</evidence>
<dbReference type="GO" id="GO:0005615">
    <property type="term" value="C:extracellular space"/>
    <property type="evidence" value="ECO:0007669"/>
    <property type="project" value="UniProtKB-KW"/>
</dbReference>
<dbReference type="InterPro" id="IPR001811">
    <property type="entry name" value="Chemokine_IL8-like_dom"/>
</dbReference>
<dbReference type="PANTHER" id="PTHR12015:SF190">
    <property type="entry name" value="C-C MOTIF CHEMOKINE"/>
    <property type="match status" value="1"/>
</dbReference>